<evidence type="ECO:0000256" key="3">
    <source>
        <dbReference type="ARBA" id="ARBA00022598"/>
    </source>
</evidence>
<dbReference type="AlphaFoldDB" id="A0A1E3BGJ3"/>
<sequence length="1262" mass="140986">MVDLKDFKPSTFPRLPHDGYKVSTTERIHLTIANQKDDGGVINAVLILAAAWGTVLASYTDSDDVLFGLAQSQSAVRPCPLRLQREEPVTAALNQAIEITNESNRKLDGFQNVLVIQNDGGESFDESEIPFPLAIICHIRKEEMQIKAIFDSMLLVRETVEIMLFQLRHAFIRIIQNPQTPLAELQGTGPEGLEKILHWNTATAPQRNETLCHRLIEQRCEEQPSAPAVCAWDGMLTYAELGIQASRLASRLVKAGVGPNRFVGLLMEKSMWTTVGILAVMKAGGALTLMDASQPVQRLALMCRKAQPRVLLVSPKHNAVAEELEVPVLMVPGNQEQDEIPFTTAHSQIKTVQPYNSLYAGFTSGSTGEPKGFVMDHTAFCSGLDAYCEQSGLTSQSRVFQFASHAFIISLTDQIAPLTQGACVCLPSEDQLQNDLAGAIRDLNANWAKLTPSVLRLLEPADIPGLQTLITVGEPMGAAEVTKWQRSGISLLSLYGLSENSKGGMFTSRNDSSCDSCRFNRPFCATPWIVSRHDPNILMPIGAEGEMLFEGPCVSKGYLDNEEQNRMTFVEDPAWLKQIRSDGRGRFLRTGDLVRYNPKNGTLNLLGRKGTRIKIRGQRVELSEIEYHLHTQFDNTKEPAVVEVVVPSDDSQRDPILVAFVPVKEPGPSLQEHNRLENLFVRPSEQFRQRAQTTLLNLSKVLPSFMVPSAIVATTVLPRTPTGKLHRRMLREKASKLCRRDLLAYTSNETAHQDPITKQETILQQVCAEVLGLPLDAVGMQANFLDLGGNSILARQLVTQVRKSDLHITVADVLRQPSLSKLALCDKSSSDSAALVLDDVATDPFADLRTDLLANLPASWDAEDIEDVLPTHEEQEYMAAWPELDYHLFELTGPVDADRLHRACQALVTNHAILRSVFIPFRDTMVQLVLRHVNASFFAYDSTDQDALSCALAYREADLQQPHRADKPRLEFKLIQDAPEHFILHFRILHAQYDAVCLPRMLSDLWAAYDGRDIDVVSDYSDYARECSRQRKPAAYHFWQDLLKDSKITPAPVGEVPVSDEQRIAFEVDMPLLTPPSGITMATVIKAAWAIVLQEFTETTDDLVFGQFVNTRNLSLPGIDDIVGPCFNVIPVRVPRTMLSCSIYDLLRTIQSQHAECIDFETIGWRDIFQRPGDPTADLPGSVVKFQNFNPEPERHIGQLHCRKLPHMHFKIPPFKTVYLIVYPRPTKIILALKSSNAMLRKEESEKVLDRLRQVMQEICST</sequence>
<dbReference type="Pfam" id="PF00668">
    <property type="entry name" value="Condensation"/>
    <property type="match status" value="1"/>
</dbReference>
<dbReference type="SUPFAM" id="SSF52777">
    <property type="entry name" value="CoA-dependent acyltransferases"/>
    <property type="match status" value="3"/>
</dbReference>
<evidence type="ECO:0000313" key="6">
    <source>
        <dbReference type="EMBL" id="ODM19516.1"/>
    </source>
</evidence>
<dbReference type="Gene3D" id="3.30.559.30">
    <property type="entry name" value="Nonribosomal peptide synthetase, condensation domain"/>
    <property type="match status" value="2"/>
</dbReference>
<dbReference type="EMBL" id="JXNT01000004">
    <property type="protein sequence ID" value="ODM19516.1"/>
    <property type="molecule type" value="Genomic_DNA"/>
</dbReference>
<dbReference type="InterPro" id="IPR023213">
    <property type="entry name" value="CAT-like_dom_sf"/>
</dbReference>
<name>A0A1E3BGJ3_ASPCR</name>
<dbReference type="InterPro" id="IPR042099">
    <property type="entry name" value="ANL_N_sf"/>
</dbReference>
<dbReference type="InterPro" id="IPR000873">
    <property type="entry name" value="AMP-dep_synth/lig_dom"/>
</dbReference>
<dbReference type="InterPro" id="IPR001242">
    <property type="entry name" value="Condensation_dom"/>
</dbReference>
<dbReference type="PANTHER" id="PTHR45527:SF3">
    <property type="entry name" value="SIDEROPHORE SYNTHETASE (EUROFUNG)"/>
    <property type="match status" value="1"/>
</dbReference>
<dbReference type="Proteomes" id="UP000094569">
    <property type="component" value="Unassembled WGS sequence"/>
</dbReference>
<comment type="similarity">
    <text evidence="4">Belongs to the NRP synthetase family.</text>
</comment>
<evidence type="ECO:0000256" key="2">
    <source>
        <dbReference type="ARBA" id="ARBA00022553"/>
    </source>
</evidence>
<dbReference type="InterPro" id="IPR036736">
    <property type="entry name" value="ACP-like_sf"/>
</dbReference>
<keyword evidence="1" id="KW-0596">Phosphopantetheine</keyword>
<feature type="domain" description="Carrier" evidence="5">
    <location>
        <begin position="754"/>
        <end position="830"/>
    </location>
</feature>
<dbReference type="PROSITE" id="PS50075">
    <property type="entry name" value="CARRIER"/>
    <property type="match status" value="1"/>
</dbReference>
<dbReference type="GO" id="GO:0044550">
    <property type="term" value="P:secondary metabolite biosynthetic process"/>
    <property type="evidence" value="ECO:0007669"/>
    <property type="project" value="TreeGrafter"/>
</dbReference>
<organism evidence="6 7">
    <name type="scientific">Aspergillus cristatus</name>
    <name type="common">Chinese Fuzhuan brick tea-fermentation fungus</name>
    <name type="synonym">Eurotium cristatum</name>
    <dbReference type="NCBI Taxonomy" id="573508"/>
    <lineage>
        <taxon>Eukaryota</taxon>
        <taxon>Fungi</taxon>
        <taxon>Dikarya</taxon>
        <taxon>Ascomycota</taxon>
        <taxon>Pezizomycotina</taxon>
        <taxon>Eurotiomycetes</taxon>
        <taxon>Eurotiomycetidae</taxon>
        <taxon>Eurotiales</taxon>
        <taxon>Aspergillaceae</taxon>
        <taxon>Aspergillus</taxon>
        <taxon>Aspergillus subgen. Aspergillus</taxon>
    </lineage>
</organism>
<evidence type="ECO:0000259" key="5">
    <source>
        <dbReference type="PROSITE" id="PS50075"/>
    </source>
</evidence>
<dbReference type="Pfam" id="PF00550">
    <property type="entry name" value="PP-binding"/>
    <property type="match status" value="1"/>
</dbReference>
<accession>A0A1E3BGJ3</accession>
<dbReference type="PANTHER" id="PTHR45527">
    <property type="entry name" value="NONRIBOSOMAL PEPTIDE SYNTHETASE"/>
    <property type="match status" value="1"/>
</dbReference>
<proteinExistence type="inferred from homology"/>
<reference evidence="6 7" key="1">
    <citation type="journal article" date="2016" name="BMC Genomics">
        <title>Comparative genomic and transcriptomic analyses of the Fuzhuan brick tea-fermentation fungus Aspergillus cristatus.</title>
        <authorList>
            <person name="Ge Y."/>
            <person name="Wang Y."/>
            <person name="Liu Y."/>
            <person name="Tan Y."/>
            <person name="Ren X."/>
            <person name="Zhang X."/>
            <person name="Hyde K.D."/>
            <person name="Liu Y."/>
            <person name="Liu Z."/>
        </authorList>
    </citation>
    <scope>NUCLEOTIDE SEQUENCE [LARGE SCALE GENOMIC DNA]</scope>
    <source>
        <strain evidence="6 7">GZAAS20.1005</strain>
    </source>
</reference>
<dbReference type="SUPFAM" id="SSF56801">
    <property type="entry name" value="Acetyl-CoA synthetase-like"/>
    <property type="match status" value="1"/>
</dbReference>
<dbReference type="Gene3D" id="3.30.559.10">
    <property type="entry name" value="Chloramphenicol acetyltransferase-like domain"/>
    <property type="match status" value="1"/>
</dbReference>
<dbReference type="VEuPathDB" id="FungiDB:SI65_04500"/>
<dbReference type="GO" id="GO:0043041">
    <property type="term" value="P:amino acid activation for nonribosomal peptide biosynthetic process"/>
    <property type="evidence" value="ECO:0007669"/>
    <property type="project" value="TreeGrafter"/>
</dbReference>
<evidence type="ECO:0000256" key="4">
    <source>
        <dbReference type="ARBA" id="ARBA00029454"/>
    </source>
</evidence>
<dbReference type="SMR" id="A0A1E3BGJ3"/>
<gene>
    <name evidence="6" type="ORF">SI65_04500</name>
</gene>
<dbReference type="Gene3D" id="3.30.300.30">
    <property type="match status" value="1"/>
</dbReference>
<dbReference type="InterPro" id="IPR009081">
    <property type="entry name" value="PP-bd_ACP"/>
</dbReference>
<comment type="caution">
    <text evidence="6">The sequence shown here is derived from an EMBL/GenBank/DDBJ whole genome shotgun (WGS) entry which is preliminary data.</text>
</comment>
<evidence type="ECO:0000313" key="7">
    <source>
        <dbReference type="Proteomes" id="UP000094569"/>
    </source>
</evidence>
<dbReference type="GO" id="GO:0031177">
    <property type="term" value="F:phosphopantetheine binding"/>
    <property type="evidence" value="ECO:0007669"/>
    <property type="project" value="TreeGrafter"/>
</dbReference>
<dbReference type="Gene3D" id="3.40.50.12780">
    <property type="entry name" value="N-terminal domain of ligase-like"/>
    <property type="match status" value="1"/>
</dbReference>
<dbReference type="STRING" id="573508.A0A1E3BGJ3"/>
<keyword evidence="2" id="KW-0597">Phosphoprotein</keyword>
<dbReference type="Gene3D" id="1.10.1200.10">
    <property type="entry name" value="ACP-like"/>
    <property type="match status" value="1"/>
</dbReference>
<dbReference type="CDD" id="cd05918">
    <property type="entry name" value="A_NRPS_SidN3_like"/>
    <property type="match status" value="1"/>
</dbReference>
<keyword evidence="7" id="KW-1185">Reference proteome</keyword>
<dbReference type="GO" id="GO:0016874">
    <property type="term" value="F:ligase activity"/>
    <property type="evidence" value="ECO:0007669"/>
    <property type="project" value="UniProtKB-KW"/>
</dbReference>
<evidence type="ECO:0000256" key="1">
    <source>
        <dbReference type="ARBA" id="ARBA00022450"/>
    </source>
</evidence>
<dbReference type="SUPFAM" id="SSF47336">
    <property type="entry name" value="ACP-like"/>
    <property type="match status" value="1"/>
</dbReference>
<dbReference type="GO" id="GO:0005737">
    <property type="term" value="C:cytoplasm"/>
    <property type="evidence" value="ECO:0007669"/>
    <property type="project" value="TreeGrafter"/>
</dbReference>
<keyword evidence="3" id="KW-0436">Ligase</keyword>
<protein>
    <recommendedName>
        <fullName evidence="5">Carrier domain-containing protein</fullName>
    </recommendedName>
</protein>
<dbReference type="Pfam" id="PF00501">
    <property type="entry name" value="AMP-binding"/>
    <property type="match status" value="1"/>
</dbReference>
<dbReference type="InterPro" id="IPR045851">
    <property type="entry name" value="AMP-bd_C_sf"/>
</dbReference>
<dbReference type="OrthoDB" id="416786at2759"/>